<dbReference type="Proteomes" id="UP000244948">
    <property type="component" value="Unassembled WGS sequence"/>
</dbReference>
<dbReference type="EMBL" id="QEWR01000002">
    <property type="protein sequence ID" value="PWD84615.1"/>
    <property type="molecule type" value="Genomic_DNA"/>
</dbReference>
<dbReference type="AlphaFoldDB" id="A0A2U2AN69"/>
<protein>
    <submittedName>
        <fullName evidence="1">Uncharacterized protein</fullName>
    </submittedName>
</protein>
<comment type="caution">
    <text evidence="1">The sequence shown here is derived from an EMBL/GenBank/DDBJ whole genome shotgun (WGS) entry which is preliminary data.</text>
</comment>
<accession>A0A2U2AN69</accession>
<evidence type="ECO:0000313" key="1">
    <source>
        <dbReference type="EMBL" id="PWD84615.1"/>
    </source>
</evidence>
<keyword evidence="2" id="KW-1185">Reference proteome</keyword>
<proteinExistence type="predicted"/>
<name>A0A2U2AN69_9GAMM</name>
<reference evidence="1 2" key="1">
    <citation type="journal article" date="2018" name="Genome Announc.">
        <title>Ignatzschineria cameli sp. nov., isolated from necrotic foot tissue of dromedaries (Camelus dromedarius) and associated maggots (Wohlfahrtia species) in Dubai.</title>
        <authorList>
            <person name="Tsang C.C."/>
            <person name="Tang J.Y."/>
            <person name="Fong J.Y."/>
            <person name="Kinne J."/>
            <person name="Lee H.H."/>
            <person name="Joseph M."/>
            <person name="Jose S."/>
            <person name="Schuster R.K."/>
            <person name="Tang Y."/>
            <person name="Sivakumar S."/>
            <person name="Chen J.H."/>
            <person name="Teng J.L."/>
            <person name="Lau S.K."/>
            <person name="Wernery U."/>
            <person name="Woo P.C."/>
        </authorList>
    </citation>
    <scope>NUCLEOTIDE SEQUENCE [LARGE SCALE GENOMIC DNA]</scope>
    <source>
        <strain evidence="1 2">KCTC 22643</strain>
    </source>
</reference>
<dbReference type="RefSeq" id="WP_109235779.1">
    <property type="nucleotide sequence ID" value="NZ_BMXZ01000001.1"/>
</dbReference>
<evidence type="ECO:0000313" key="2">
    <source>
        <dbReference type="Proteomes" id="UP000244948"/>
    </source>
</evidence>
<organism evidence="1 2">
    <name type="scientific">Ignatzschineria indica</name>
    <dbReference type="NCBI Taxonomy" id="472583"/>
    <lineage>
        <taxon>Bacteria</taxon>
        <taxon>Pseudomonadati</taxon>
        <taxon>Pseudomonadota</taxon>
        <taxon>Gammaproteobacteria</taxon>
        <taxon>Cardiobacteriales</taxon>
        <taxon>Ignatzschineriaceae</taxon>
        <taxon>Ignatzschineria</taxon>
    </lineage>
</organism>
<gene>
    <name evidence="1" type="ORF">DC082_03530</name>
</gene>
<sequence length="60" mass="6721">MNIDGNIIIYLEGAQASEISIASEIELIANKHGYCVIRNLGLKDLSLDRKKKSYLIFLPN</sequence>